<dbReference type="InterPro" id="IPR016181">
    <property type="entry name" value="Acyl_CoA_acyltransferase"/>
</dbReference>
<organism evidence="3 4">
    <name type="scientific">Byssothecium circinans</name>
    <dbReference type="NCBI Taxonomy" id="147558"/>
    <lineage>
        <taxon>Eukaryota</taxon>
        <taxon>Fungi</taxon>
        <taxon>Dikarya</taxon>
        <taxon>Ascomycota</taxon>
        <taxon>Pezizomycotina</taxon>
        <taxon>Dothideomycetes</taxon>
        <taxon>Pleosporomycetidae</taxon>
        <taxon>Pleosporales</taxon>
        <taxon>Massarineae</taxon>
        <taxon>Massarinaceae</taxon>
        <taxon>Byssothecium</taxon>
    </lineage>
</organism>
<dbReference type="AlphaFoldDB" id="A0A6A5TRU7"/>
<evidence type="ECO:0000313" key="3">
    <source>
        <dbReference type="EMBL" id="KAF1955361.1"/>
    </source>
</evidence>
<dbReference type="PANTHER" id="PTHR43792:SF1">
    <property type="entry name" value="N-ACETYLTRANSFERASE DOMAIN-CONTAINING PROTEIN"/>
    <property type="match status" value="1"/>
</dbReference>
<feature type="compositionally biased region" description="Pro residues" evidence="1">
    <location>
        <begin position="101"/>
        <end position="110"/>
    </location>
</feature>
<proteinExistence type="predicted"/>
<sequence length="222" mass="25076">MDPTIETPRLRLIRLQDTSTGSQHLDWFHELWTDDACTAESLHGKCHTYEESQQWMKDHEEKFHSLTYAILEKVDGEGTEHEEPGKLVGNIGLRAQNSGPTLPPFPPPPSSSSSSSLPEVGDIPLNLRSLGYAFFRSAWGKGYATEAGKALLEAYSASVKEKKEEGKELFYVEGCWGKHNPASRNVLTKLGFKEVGWKEEKEKVFIGGEWRDPGYWIWGMYV</sequence>
<reference evidence="3" key="1">
    <citation type="journal article" date="2020" name="Stud. Mycol.">
        <title>101 Dothideomycetes genomes: a test case for predicting lifestyles and emergence of pathogens.</title>
        <authorList>
            <person name="Haridas S."/>
            <person name="Albert R."/>
            <person name="Binder M."/>
            <person name="Bloem J."/>
            <person name="Labutti K."/>
            <person name="Salamov A."/>
            <person name="Andreopoulos B."/>
            <person name="Baker S."/>
            <person name="Barry K."/>
            <person name="Bills G."/>
            <person name="Bluhm B."/>
            <person name="Cannon C."/>
            <person name="Castanera R."/>
            <person name="Culley D."/>
            <person name="Daum C."/>
            <person name="Ezra D."/>
            <person name="Gonzalez J."/>
            <person name="Henrissat B."/>
            <person name="Kuo A."/>
            <person name="Liang C."/>
            <person name="Lipzen A."/>
            <person name="Lutzoni F."/>
            <person name="Magnuson J."/>
            <person name="Mondo S."/>
            <person name="Nolan M."/>
            <person name="Ohm R."/>
            <person name="Pangilinan J."/>
            <person name="Park H.-J."/>
            <person name="Ramirez L."/>
            <person name="Alfaro M."/>
            <person name="Sun H."/>
            <person name="Tritt A."/>
            <person name="Yoshinaga Y."/>
            <person name="Zwiers L.-H."/>
            <person name="Turgeon B."/>
            <person name="Goodwin S."/>
            <person name="Spatafora J."/>
            <person name="Crous P."/>
            <person name="Grigoriev I."/>
        </authorList>
    </citation>
    <scope>NUCLEOTIDE SEQUENCE</scope>
    <source>
        <strain evidence="3">CBS 675.92</strain>
    </source>
</reference>
<dbReference type="GO" id="GO:0016747">
    <property type="term" value="F:acyltransferase activity, transferring groups other than amino-acyl groups"/>
    <property type="evidence" value="ECO:0007669"/>
    <property type="project" value="InterPro"/>
</dbReference>
<accession>A0A6A5TRU7</accession>
<evidence type="ECO:0000313" key="4">
    <source>
        <dbReference type="Proteomes" id="UP000800035"/>
    </source>
</evidence>
<dbReference type="Pfam" id="PF13302">
    <property type="entry name" value="Acetyltransf_3"/>
    <property type="match status" value="1"/>
</dbReference>
<dbReference type="PANTHER" id="PTHR43792">
    <property type="entry name" value="GNAT FAMILY, PUTATIVE (AFU_ORTHOLOGUE AFUA_3G00765)-RELATED-RELATED"/>
    <property type="match status" value="1"/>
</dbReference>
<dbReference type="InterPro" id="IPR000182">
    <property type="entry name" value="GNAT_dom"/>
</dbReference>
<evidence type="ECO:0000259" key="2">
    <source>
        <dbReference type="Pfam" id="PF13302"/>
    </source>
</evidence>
<feature type="domain" description="N-acetyltransferase" evidence="2">
    <location>
        <begin position="23"/>
        <end position="193"/>
    </location>
</feature>
<dbReference type="Gene3D" id="3.40.630.30">
    <property type="match status" value="1"/>
</dbReference>
<gene>
    <name evidence="3" type="ORF">CC80DRAFT_493253</name>
</gene>
<name>A0A6A5TRU7_9PLEO</name>
<feature type="region of interest" description="Disordered" evidence="1">
    <location>
        <begin position="90"/>
        <end position="118"/>
    </location>
</feature>
<dbReference type="EMBL" id="ML976995">
    <property type="protein sequence ID" value="KAF1955361.1"/>
    <property type="molecule type" value="Genomic_DNA"/>
</dbReference>
<dbReference type="OrthoDB" id="630895at2759"/>
<dbReference type="Proteomes" id="UP000800035">
    <property type="component" value="Unassembled WGS sequence"/>
</dbReference>
<evidence type="ECO:0000256" key="1">
    <source>
        <dbReference type="SAM" id="MobiDB-lite"/>
    </source>
</evidence>
<dbReference type="SUPFAM" id="SSF55729">
    <property type="entry name" value="Acyl-CoA N-acyltransferases (Nat)"/>
    <property type="match status" value="1"/>
</dbReference>
<keyword evidence="4" id="KW-1185">Reference proteome</keyword>
<dbReference type="InterPro" id="IPR051531">
    <property type="entry name" value="N-acetyltransferase"/>
</dbReference>
<protein>
    <recommendedName>
        <fullName evidence="2">N-acetyltransferase domain-containing protein</fullName>
    </recommendedName>
</protein>